<feature type="region of interest" description="Disordered" evidence="1">
    <location>
        <begin position="143"/>
        <end position="174"/>
    </location>
</feature>
<evidence type="ECO:0000313" key="3">
    <source>
        <dbReference type="Proteomes" id="UP000223968"/>
    </source>
</evidence>
<sequence length="404" mass="45412">MNNYSPDHVRGTSMPSLDDWDNLPDRPVLNFVPNKFVLPRTETRGAGHNRQFEATALGSGFVEGVQFRLDDAEGDSLMEGYGNGLTFTQALEDQSGIVQETEEINPYEGHPFAQMFAYHAGFSTTKPPQAQTVDMSLIDPRLHEVSTGSPQPRRTRVTRSNEQPTVSATGDEINPVQNIFSNVADIENGGVSLPNATNTNAYPTPTSINTGTFQALPAQNFAYPKPTNTLLPPIELVDHQTVGQFKQVVHSHVSIQTNRFLTSIETMSMHTRDSMSLLQGQHKLAFTVYCHCLKFPQSVAMSMWHRYLSNLRFLYINIRDGLMISLRSMCWSFAEWMNIYSRTLPIETQQRAKNALHHAKNLKATMDVFVYPTWAEMAHKQLAREQPENVPSYTVNQLVGDFSV</sequence>
<accession>A0A2B7XXA5</accession>
<proteinExistence type="predicted"/>
<dbReference type="OrthoDB" id="4184507at2759"/>
<dbReference type="Proteomes" id="UP000223968">
    <property type="component" value="Unassembled WGS sequence"/>
</dbReference>
<keyword evidence="3" id="KW-1185">Reference proteome</keyword>
<organism evidence="2 3">
    <name type="scientific">Helicocarpus griseus UAMH5409</name>
    <dbReference type="NCBI Taxonomy" id="1447875"/>
    <lineage>
        <taxon>Eukaryota</taxon>
        <taxon>Fungi</taxon>
        <taxon>Dikarya</taxon>
        <taxon>Ascomycota</taxon>
        <taxon>Pezizomycotina</taxon>
        <taxon>Eurotiomycetes</taxon>
        <taxon>Eurotiomycetidae</taxon>
        <taxon>Onygenales</taxon>
        <taxon>Ajellomycetaceae</taxon>
        <taxon>Helicocarpus</taxon>
    </lineage>
</organism>
<evidence type="ECO:0000313" key="2">
    <source>
        <dbReference type="EMBL" id="PGH13401.1"/>
    </source>
</evidence>
<dbReference type="EMBL" id="PDNB01000046">
    <property type="protein sequence ID" value="PGH13401.1"/>
    <property type="molecule type" value="Genomic_DNA"/>
</dbReference>
<feature type="region of interest" description="Disordered" evidence="1">
    <location>
        <begin position="1"/>
        <end position="20"/>
    </location>
</feature>
<name>A0A2B7XXA5_9EURO</name>
<evidence type="ECO:0000256" key="1">
    <source>
        <dbReference type="SAM" id="MobiDB-lite"/>
    </source>
</evidence>
<reference evidence="2 3" key="1">
    <citation type="submission" date="2017-10" db="EMBL/GenBank/DDBJ databases">
        <title>Comparative genomics in systemic dimorphic fungi from Ajellomycetaceae.</title>
        <authorList>
            <person name="Munoz J.F."/>
            <person name="Mcewen J.G."/>
            <person name="Clay O.K."/>
            <person name="Cuomo C.A."/>
        </authorList>
    </citation>
    <scope>NUCLEOTIDE SEQUENCE [LARGE SCALE GENOMIC DNA]</scope>
    <source>
        <strain evidence="2 3">UAMH5409</strain>
    </source>
</reference>
<protein>
    <submittedName>
        <fullName evidence="2">Uncharacterized protein</fullName>
    </submittedName>
</protein>
<comment type="caution">
    <text evidence="2">The sequence shown here is derived from an EMBL/GenBank/DDBJ whole genome shotgun (WGS) entry which is preliminary data.</text>
</comment>
<dbReference type="AlphaFoldDB" id="A0A2B7XXA5"/>
<feature type="compositionally biased region" description="Polar residues" evidence="1">
    <location>
        <begin position="146"/>
        <end position="168"/>
    </location>
</feature>
<gene>
    <name evidence="2" type="ORF">AJ79_03680</name>
</gene>